<protein>
    <submittedName>
        <fullName evidence="1">Uncharacterized protein</fullName>
    </submittedName>
</protein>
<evidence type="ECO:0000313" key="2">
    <source>
        <dbReference type="Proteomes" id="UP001187531"/>
    </source>
</evidence>
<dbReference type="AlphaFoldDB" id="A0AA88LE87"/>
<sequence length="208" mass="23119">MSSRDESLISLGATIPFRLLTKADVGSKSHSPSSSLSVSFMKILEKCDEKQIKLPRYAIIEPDEVLIIPGEVSAGLISKVNGLRVKLGNFITTNCVTDKMPIVDNPKMSMQFKPAYAVVLQNPPKELSDPCKRKHFSHNICGFLSTSLTKLKPRKDSLRLLFRDRSLADSLADTIKSEDESQEPQMNLSSIVSLDTIQEISIKKREKA</sequence>
<dbReference type="EMBL" id="JAVRJZ010000004">
    <property type="protein sequence ID" value="KAK2723269.1"/>
    <property type="molecule type" value="Genomic_DNA"/>
</dbReference>
<dbReference type="Proteomes" id="UP001187531">
    <property type="component" value="Unassembled WGS sequence"/>
</dbReference>
<name>A0AA88LE87_ARTSF</name>
<comment type="caution">
    <text evidence="1">The sequence shown here is derived from an EMBL/GenBank/DDBJ whole genome shotgun (WGS) entry which is preliminary data.</text>
</comment>
<proteinExistence type="predicted"/>
<accession>A0AA88LE87</accession>
<reference evidence="1" key="1">
    <citation type="submission" date="2023-07" db="EMBL/GenBank/DDBJ databases">
        <title>Chromosome-level genome assembly of Artemia franciscana.</title>
        <authorList>
            <person name="Jo E."/>
        </authorList>
    </citation>
    <scope>NUCLEOTIDE SEQUENCE</scope>
    <source>
        <tissue evidence="1">Whole body</tissue>
    </source>
</reference>
<gene>
    <name evidence="1" type="ORF">QYM36_001807</name>
</gene>
<evidence type="ECO:0000313" key="1">
    <source>
        <dbReference type="EMBL" id="KAK2723269.1"/>
    </source>
</evidence>
<keyword evidence="2" id="KW-1185">Reference proteome</keyword>
<organism evidence="1 2">
    <name type="scientific">Artemia franciscana</name>
    <name type="common">Brine shrimp</name>
    <name type="synonym">Artemia sanfranciscana</name>
    <dbReference type="NCBI Taxonomy" id="6661"/>
    <lineage>
        <taxon>Eukaryota</taxon>
        <taxon>Metazoa</taxon>
        <taxon>Ecdysozoa</taxon>
        <taxon>Arthropoda</taxon>
        <taxon>Crustacea</taxon>
        <taxon>Branchiopoda</taxon>
        <taxon>Anostraca</taxon>
        <taxon>Artemiidae</taxon>
        <taxon>Artemia</taxon>
    </lineage>
</organism>